<proteinExistence type="inferred from homology"/>
<dbReference type="SUPFAM" id="SSF46561">
    <property type="entry name" value="Ribosomal protein L29 (L29p)"/>
    <property type="match status" value="1"/>
</dbReference>
<reference evidence="4 5" key="1">
    <citation type="journal article" date="2017" name="Environ. Microbiol.">
        <title>Decay of the glycolytic pathway and adaptation to intranuclear parasitism within Enterocytozoonidae microsporidia.</title>
        <authorList>
            <person name="Wiredu Boakye D."/>
            <person name="Jaroenlak P."/>
            <person name="Prachumwat A."/>
            <person name="Williams T.A."/>
            <person name="Bateman K.S."/>
            <person name="Itsathitphaisarn O."/>
            <person name="Sritunyalucksana K."/>
            <person name="Paszkiewicz K.H."/>
            <person name="Moore K.A."/>
            <person name="Stentiford G.D."/>
            <person name="Williams B.A."/>
        </authorList>
    </citation>
    <scope>NUCLEOTIDE SEQUENCE [LARGE SCALE GENOMIC DNA]</scope>
    <source>
        <strain evidence="5">canceri</strain>
    </source>
</reference>
<evidence type="ECO:0000256" key="1">
    <source>
        <dbReference type="ARBA" id="ARBA00009254"/>
    </source>
</evidence>
<dbReference type="Gene3D" id="1.10.287.310">
    <property type="match status" value="1"/>
</dbReference>
<dbReference type="AlphaFoldDB" id="A0A1X0QKA5"/>
<gene>
    <name evidence="4" type="primary">RL352</name>
    <name evidence="4" type="ORF">A0H76_2063</name>
</gene>
<dbReference type="GO" id="GO:0005840">
    <property type="term" value="C:ribosome"/>
    <property type="evidence" value="ECO:0007669"/>
    <property type="project" value="UniProtKB-KW"/>
</dbReference>
<keyword evidence="2" id="KW-0689">Ribosomal protein</keyword>
<dbReference type="InterPro" id="IPR001854">
    <property type="entry name" value="Ribosomal_uL29"/>
</dbReference>
<dbReference type="GO" id="GO:0006412">
    <property type="term" value="P:translation"/>
    <property type="evidence" value="ECO:0007669"/>
    <property type="project" value="InterPro"/>
</dbReference>
<protein>
    <submittedName>
        <fullName evidence="4">RL352</fullName>
    </submittedName>
</protein>
<dbReference type="Gene3D" id="6.10.250.3450">
    <property type="match status" value="1"/>
</dbReference>
<evidence type="ECO:0000256" key="2">
    <source>
        <dbReference type="ARBA" id="ARBA00022980"/>
    </source>
</evidence>
<evidence type="ECO:0000313" key="5">
    <source>
        <dbReference type="Proteomes" id="UP000192501"/>
    </source>
</evidence>
<comment type="caution">
    <text evidence="4">The sequence shown here is derived from an EMBL/GenBank/DDBJ whole genome shotgun (WGS) entry which is preliminary data.</text>
</comment>
<accession>A0A1X0QKA5</accession>
<dbReference type="VEuPathDB" id="MicrosporidiaDB:HERIO_1389"/>
<dbReference type="GO" id="GO:0003735">
    <property type="term" value="F:structural constituent of ribosome"/>
    <property type="evidence" value="ECO:0007669"/>
    <property type="project" value="InterPro"/>
</dbReference>
<evidence type="ECO:0000313" key="4">
    <source>
        <dbReference type="EMBL" id="ORE00183.1"/>
    </source>
</evidence>
<name>A0A1X0QKA5_9MICR</name>
<comment type="similarity">
    <text evidence="1">Belongs to the universal ribosomal protein uL29 family.</text>
</comment>
<sequence length="121" mass="14999">MVQASELRKMNSEELKEHVKEQLYEKQNFLQQKHSKKVQPFDIRRVRKEITRTKQIQYEKKLEEFVEQYKTSKFIPKELRRKLNKAKRLALTDEQKNKMSRTMRYQKMKYPKKVYSFNPLK</sequence>
<dbReference type="GO" id="GO:1990904">
    <property type="term" value="C:ribonucleoprotein complex"/>
    <property type="evidence" value="ECO:0007669"/>
    <property type="project" value="UniProtKB-KW"/>
</dbReference>
<keyword evidence="3" id="KW-0687">Ribonucleoprotein</keyword>
<dbReference type="EMBL" id="LTAI01000054">
    <property type="protein sequence ID" value="ORE00183.1"/>
    <property type="molecule type" value="Genomic_DNA"/>
</dbReference>
<dbReference type="Pfam" id="PF00831">
    <property type="entry name" value="Ribosomal_L29"/>
    <property type="match status" value="1"/>
</dbReference>
<organism evidence="4 5">
    <name type="scientific">Hepatospora eriocheir</name>
    <dbReference type="NCBI Taxonomy" id="1081669"/>
    <lineage>
        <taxon>Eukaryota</taxon>
        <taxon>Fungi</taxon>
        <taxon>Fungi incertae sedis</taxon>
        <taxon>Microsporidia</taxon>
        <taxon>Hepatosporidae</taxon>
        <taxon>Hepatospora</taxon>
    </lineage>
</organism>
<dbReference type="VEuPathDB" id="MicrosporidiaDB:A0H76_2063"/>
<evidence type="ECO:0000256" key="3">
    <source>
        <dbReference type="ARBA" id="ARBA00023274"/>
    </source>
</evidence>
<dbReference type="Proteomes" id="UP000192501">
    <property type="component" value="Unassembled WGS sequence"/>
</dbReference>
<dbReference type="InterPro" id="IPR036049">
    <property type="entry name" value="Ribosomal_uL29_sf"/>
</dbReference>